<reference evidence="2" key="1">
    <citation type="journal article" date="2020" name="Stud. Mycol.">
        <title>101 Dothideomycetes genomes: a test case for predicting lifestyles and emergence of pathogens.</title>
        <authorList>
            <person name="Haridas S."/>
            <person name="Albert R."/>
            <person name="Binder M."/>
            <person name="Bloem J."/>
            <person name="Labutti K."/>
            <person name="Salamov A."/>
            <person name="Andreopoulos B."/>
            <person name="Baker S."/>
            <person name="Barry K."/>
            <person name="Bills G."/>
            <person name="Bluhm B."/>
            <person name="Cannon C."/>
            <person name="Castanera R."/>
            <person name="Culley D."/>
            <person name="Daum C."/>
            <person name="Ezra D."/>
            <person name="Gonzalez J."/>
            <person name="Henrissat B."/>
            <person name="Kuo A."/>
            <person name="Liang C."/>
            <person name="Lipzen A."/>
            <person name="Lutzoni F."/>
            <person name="Magnuson J."/>
            <person name="Mondo S."/>
            <person name="Nolan M."/>
            <person name="Ohm R."/>
            <person name="Pangilinan J."/>
            <person name="Park H.-J."/>
            <person name="Ramirez L."/>
            <person name="Alfaro M."/>
            <person name="Sun H."/>
            <person name="Tritt A."/>
            <person name="Yoshinaga Y."/>
            <person name="Zwiers L.-H."/>
            <person name="Turgeon B."/>
            <person name="Goodwin S."/>
            <person name="Spatafora J."/>
            <person name="Crous P."/>
            <person name="Grigoriev I."/>
        </authorList>
    </citation>
    <scope>NUCLEOTIDE SEQUENCE</scope>
    <source>
        <strain evidence="2">CBS 109.77</strain>
    </source>
</reference>
<gene>
    <name evidence="2" type="ORF">K505DRAFT_242768</name>
</gene>
<evidence type="ECO:0000313" key="2">
    <source>
        <dbReference type="EMBL" id="KAF2794137.1"/>
    </source>
</evidence>
<proteinExistence type="predicted"/>
<dbReference type="AlphaFoldDB" id="A0A6A6XEL0"/>
<dbReference type="Proteomes" id="UP000799757">
    <property type="component" value="Unassembled WGS sequence"/>
</dbReference>
<sequence length="125" mass="13218">MHYLTTTLTLLASISSAHPLIPRQGSSYYAVGLKYSGGGCTDQSLIYADPIYTKNGCAPLTRPAPYEPQPPITPVVSYKLTSLCSGGSVKLYSTVDCTGTAYSAPLNQCVQGNSPFVSVYVTCPI</sequence>
<feature type="chain" id="PRO_5025577157" evidence="1">
    <location>
        <begin position="18"/>
        <end position="125"/>
    </location>
</feature>
<keyword evidence="1" id="KW-0732">Signal</keyword>
<dbReference type="OrthoDB" id="4652467at2759"/>
<organism evidence="2 3">
    <name type="scientific">Melanomma pulvis-pyrius CBS 109.77</name>
    <dbReference type="NCBI Taxonomy" id="1314802"/>
    <lineage>
        <taxon>Eukaryota</taxon>
        <taxon>Fungi</taxon>
        <taxon>Dikarya</taxon>
        <taxon>Ascomycota</taxon>
        <taxon>Pezizomycotina</taxon>
        <taxon>Dothideomycetes</taxon>
        <taxon>Pleosporomycetidae</taxon>
        <taxon>Pleosporales</taxon>
        <taxon>Melanommataceae</taxon>
        <taxon>Melanomma</taxon>
    </lineage>
</organism>
<accession>A0A6A6XEL0</accession>
<name>A0A6A6XEL0_9PLEO</name>
<feature type="signal peptide" evidence="1">
    <location>
        <begin position="1"/>
        <end position="17"/>
    </location>
</feature>
<evidence type="ECO:0000256" key="1">
    <source>
        <dbReference type="SAM" id="SignalP"/>
    </source>
</evidence>
<evidence type="ECO:0000313" key="3">
    <source>
        <dbReference type="Proteomes" id="UP000799757"/>
    </source>
</evidence>
<dbReference type="EMBL" id="MU001901">
    <property type="protein sequence ID" value="KAF2794137.1"/>
    <property type="molecule type" value="Genomic_DNA"/>
</dbReference>
<keyword evidence="3" id="KW-1185">Reference proteome</keyword>
<protein>
    <submittedName>
        <fullName evidence="2">Uncharacterized protein</fullName>
    </submittedName>
</protein>